<dbReference type="InterPro" id="IPR029063">
    <property type="entry name" value="SAM-dependent_MTases_sf"/>
</dbReference>
<dbReference type="Gene3D" id="3.40.50.150">
    <property type="entry name" value="Vaccinia Virus protein VP39"/>
    <property type="match status" value="1"/>
</dbReference>
<protein>
    <recommendedName>
        <fullName evidence="2">Methyltransferase domain-containing protein</fullName>
    </recommendedName>
</protein>
<proteinExistence type="inferred from homology"/>
<comment type="similarity">
    <text evidence="1">Belongs to the methyltransferase superfamily. LaeA methyltransferase family.</text>
</comment>
<dbReference type="Proteomes" id="UP001430848">
    <property type="component" value="Unassembled WGS sequence"/>
</dbReference>
<dbReference type="InterPro" id="IPR025714">
    <property type="entry name" value="Methyltranfer_dom"/>
</dbReference>
<organism evidence="3 4">
    <name type="scientific">Diaporthe eres</name>
    <name type="common">Phomopsis oblonga</name>
    <dbReference type="NCBI Taxonomy" id="83184"/>
    <lineage>
        <taxon>Eukaryota</taxon>
        <taxon>Fungi</taxon>
        <taxon>Dikarya</taxon>
        <taxon>Ascomycota</taxon>
        <taxon>Pezizomycotina</taxon>
        <taxon>Sordariomycetes</taxon>
        <taxon>Sordariomycetidae</taxon>
        <taxon>Diaporthales</taxon>
        <taxon>Diaporthaceae</taxon>
        <taxon>Diaporthe</taxon>
        <taxon>Diaporthe eres species complex</taxon>
    </lineage>
</organism>
<dbReference type="EMBL" id="JAKNSF020000116">
    <property type="protein sequence ID" value="KAK7714541.1"/>
    <property type="molecule type" value="Genomic_DNA"/>
</dbReference>
<dbReference type="Pfam" id="PF13847">
    <property type="entry name" value="Methyltransf_31"/>
    <property type="match status" value="1"/>
</dbReference>
<dbReference type="PANTHER" id="PTHR43591:SF24">
    <property type="entry name" value="2-METHOXY-6-POLYPRENYL-1,4-BENZOQUINOL METHYLASE, MITOCHONDRIAL"/>
    <property type="match status" value="1"/>
</dbReference>
<evidence type="ECO:0000256" key="1">
    <source>
        <dbReference type="ARBA" id="ARBA00038158"/>
    </source>
</evidence>
<evidence type="ECO:0000313" key="3">
    <source>
        <dbReference type="EMBL" id="KAK7714541.1"/>
    </source>
</evidence>
<gene>
    <name evidence="3" type="ORF">SLS63_011733</name>
</gene>
<evidence type="ECO:0000313" key="4">
    <source>
        <dbReference type="Proteomes" id="UP001430848"/>
    </source>
</evidence>
<evidence type="ECO:0000259" key="2">
    <source>
        <dbReference type="Pfam" id="PF13847"/>
    </source>
</evidence>
<sequence length="274" mass="29319">MAQSGTPPPQAIHHELRTAENSAGYLLATLANLHKANPSLKLLDVGAGSGTISATLAKAIQPDGHVTATDIKPDILPRARAVADMAGVTNIDYQQADVLGGLPFEDSTFDVTHCHQVLAHLPRPADAIREMVRVTKPGGIIAAREGDLETECVWPDLPGLAKFHTLAASFIRMAGGSPRAGRQLLSWALQAGVRREQVTPGLGTWCYSEPEERKVWAQGMVDALSKGRLRDIGLSSKLATEDDLQEMVAAWEEWASADGAILGMLQGEILIRKA</sequence>
<feature type="domain" description="Methyltransferase" evidence="2">
    <location>
        <begin position="38"/>
        <end position="151"/>
    </location>
</feature>
<name>A0ABR1NT69_DIAER</name>
<accession>A0ABR1NT69</accession>
<dbReference type="SUPFAM" id="SSF53335">
    <property type="entry name" value="S-adenosyl-L-methionine-dependent methyltransferases"/>
    <property type="match status" value="1"/>
</dbReference>
<reference evidence="3 4" key="1">
    <citation type="submission" date="2024-02" db="EMBL/GenBank/DDBJ databases">
        <title>De novo assembly and annotation of 12 fungi associated with fruit tree decline syndrome in Ontario, Canada.</title>
        <authorList>
            <person name="Sulman M."/>
            <person name="Ellouze W."/>
            <person name="Ilyukhin E."/>
        </authorList>
    </citation>
    <scope>NUCLEOTIDE SEQUENCE [LARGE SCALE GENOMIC DNA]</scope>
    <source>
        <strain evidence="3 4">M169</strain>
    </source>
</reference>
<dbReference type="PANTHER" id="PTHR43591">
    <property type="entry name" value="METHYLTRANSFERASE"/>
    <property type="match status" value="1"/>
</dbReference>
<dbReference type="CDD" id="cd02440">
    <property type="entry name" value="AdoMet_MTases"/>
    <property type="match status" value="1"/>
</dbReference>
<keyword evidence="4" id="KW-1185">Reference proteome</keyword>
<comment type="caution">
    <text evidence="3">The sequence shown here is derived from an EMBL/GenBank/DDBJ whole genome shotgun (WGS) entry which is preliminary data.</text>
</comment>